<dbReference type="InterPro" id="IPR050121">
    <property type="entry name" value="Cytochrome_P450_monoxygenase"/>
</dbReference>
<gene>
    <name evidence="7" type="ORF">CP968_03060</name>
    <name evidence="6" type="ORF">GCM10010371_03020</name>
</gene>
<evidence type="ECO:0000313" key="8">
    <source>
        <dbReference type="Proteomes" id="UP000326831"/>
    </source>
</evidence>
<comment type="cofactor">
    <cofactor evidence="4">
        <name>heme</name>
        <dbReference type="ChEBI" id="CHEBI:30413"/>
    </cofactor>
</comment>
<dbReference type="InterPro" id="IPR001128">
    <property type="entry name" value="Cyt_P450"/>
</dbReference>
<reference evidence="6" key="1">
    <citation type="journal article" date="2014" name="Int. J. Syst. Evol. Microbiol.">
        <title>Complete genome sequence of Corynebacterium casei LMG S-19264T (=DSM 44701T), isolated from a smear-ripened cheese.</title>
        <authorList>
            <consortium name="US DOE Joint Genome Institute (JGI-PGF)"/>
            <person name="Walter F."/>
            <person name="Albersmeier A."/>
            <person name="Kalinowski J."/>
            <person name="Ruckert C."/>
        </authorList>
    </citation>
    <scope>NUCLEOTIDE SEQUENCE</scope>
    <source>
        <strain evidence="6">JCM 4834</strain>
    </source>
</reference>
<evidence type="ECO:0000256" key="2">
    <source>
        <dbReference type="ARBA" id="ARBA00022723"/>
    </source>
</evidence>
<comment type="similarity">
    <text evidence="1">Belongs to the cytochrome P450 family.</text>
</comment>
<feature type="region of interest" description="Disordered" evidence="5">
    <location>
        <begin position="186"/>
        <end position="213"/>
    </location>
</feature>
<dbReference type="Pfam" id="PF00067">
    <property type="entry name" value="p450"/>
    <property type="match status" value="1"/>
</dbReference>
<dbReference type="PRINTS" id="PR00465">
    <property type="entry name" value="EP450IV"/>
</dbReference>
<keyword evidence="4" id="KW-0349">Heme</keyword>
<name>A0A5P2UDV1_9ACTN</name>
<reference evidence="6" key="3">
    <citation type="submission" date="2020-09" db="EMBL/GenBank/DDBJ databases">
        <authorList>
            <person name="Sun Q."/>
            <person name="Ohkuma M."/>
        </authorList>
    </citation>
    <scope>NUCLEOTIDE SEQUENCE</scope>
    <source>
        <strain evidence="6">JCM 4834</strain>
    </source>
</reference>
<evidence type="ECO:0000256" key="3">
    <source>
        <dbReference type="ARBA" id="ARBA00023004"/>
    </source>
</evidence>
<evidence type="ECO:0000256" key="4">
    <source>
        <dbReference type="PIRSR" id="PIRSR602403-1"/>
    </source>
</evidence>
<dbReference type="AlphaFoldDB" id="A0A5P2UDV1"/>
<dbReference type="RefSeq" id="WP_150516498.1">
    <property type="nucleotide sequence ID" value="NZ_BMVX01000001.1"/>
</dbReference>
<reference evidence="7 8" key="2">
    <citation type="submission" date="2017-09" db="EMBL/GenBank/DDBJ databases">
        <authorList>
            <person name="Lee N."/>
            <person name="Cho B.-K."/>
        </authorList>
    </citation>
    <scope>NUCLEOTIDE SEQUENCE [LARGE SCALE GENOMIC DNA]</scope>
    <source>
        <strain evidence="7 8">ATCC 27467</strain>
    </source>
</reference>
<dbReference type="GO" id="GO:0004497">
    <property type="term" value="F:monooxygenase activity"/>
    <property type="evidence" value="ECO:0007669"/>
    <property type="project" value="InterPro"/>
</dbReference>
<dbReference type="PANTHER" id="PTHR24305">
    <property type="entry name" value="CYTOCHROME P450"/>
    <property type="match status" value="1"/>
</dbReference>
<keyword evidence="3 4" id="KW-0408">Iron</keyword>
<dbReference type="PANTHER" id="PTHR24305:SF166">
    <property type="entry name" value="CYTOCHROME P450 12A4, MITOCHONDRIAL-RELATED"/>
    <property type="match status" value="1"/>
</dbReference>
<accession>A0A5P2UDV1</accession>
<evidence type="ECO:0000313" key="6">
    <source>
        <dbReference type="EMBL" id="GGZ47157.1"/>
    </source>
</evidence>
<dbReference type="GO" id="GO:0016705">
    <property type="term" value="F:oxidoreductase activity, acting on paired donors, with incorporation or reduction of molecular oxygen"/>
    <property type="evidence" value="ECO:0007669"/>
    <property type="project" value="InterPro"/>
</dbReference>
<evidence type="ECO:0000256" key="1">
    <source>
        <dbReference type="ARBA" id="ARBA00010617"/>
    </source>
</evidence>
<dbReference type="GO" id="GO:0020037">
    <property type="term" value="F:heme binding"/>
    <property type="evidence" value="ECO:0007669"/>
    <property type="project" value="InterPro"/>
</dbReference>
<keyword evidence="8" id="KW-1185">Reference proteome</keyword>
<dbReference type="KEGG" id="ssub:CP968_03060"/>
<dbReference type="Proteomes" id="UP000634660">
    <property type="component" value="Unassembled WGS sequence"/>
</dbReference>
<dbReference type="Proteomes" id="UP000326831">
    <property type="component" value="Chromosome"/>
</dbReference>
<dbReference type="OrthoDB" id="7376058at2"/>
<feature type="binding site" description="axial binding residue" evidence="4">
    <location>
        <position position="375"/>
    </location>
    <ligand>
        <name>heme</name>
        <dbReference type="ChEBI" id="CHEBI:30413"/>
    </ligand>
    <ligandPart>
        <name>Fe</name>
        <dbReference type="ChEBI" id="CHEBI:18248"/>
    </ligandPart>
</feature>
<dbReference type="InterPro" id="IPR002403">
    <property type="entry name" value="Cyt_P450_E_grp-IV"/>
</dbReference>
<keyword evidence="2 4" id="KW-0479">Metal-binding</keyword>
<organism evidence="7 8">
    <name type="scientific">Streptomyces subrutilus</name>
    <dbReference type="NCBI Taxonomy" id="36818"/>
    <lineage>
        <taxon>Bacteria</taxon>
        <taxon>Bacillati</taxon>
        <taxon>Actinomycetota</taxon>
        <taxon>Actinomycetes</taxon>
        <taxon>Kitasatosporales</taxon>
        <taxon>Streptomycetaceae</taxon>
        <taxon>Streptomyces</taxon>
    </lineage>
</organism>
<evidence type="ECO:0000256" key="5">
    <source>
        <dbReference type="SAM" id="MobiDB-lite"/>
    </source>
</evidence>
<dbReference type="EMBL" id="CP023701">
    <property type="protein sequence ID" value="QEU77402.1"/>
    <property type="molecule type" value="Genomic_DNA"/>
</dbReference>
<feature type="compositionally biased region" description="Pro residues" evidence="5">
    <location>
        <begin position="192"/>
        <end position="202"/>
    </location>
</feature>
<dbReference type="SUPFAM" id="SSF48264">
    <property type="entry name" value="Cytochrome P450"/>
    <property type="match status" value="1"/>
</dbReference>
<sequence length="427" mass="45802">MRTVQGAALGGFGALVRGLVGTRPRPADAVTASAEALHSLRARHGCAPRLLRTRSGKTVLVLLDPRDLRRFYAEPPTVLVADPPRKCRAPDPGEPLGTGPAYGGPRPERRRVDTEALTPGLPVHPSYPRFRAVLAEEARHLTAAGTLELGRVRRAVDRAARRIVLGDAAADDEQLTGWLRHLRADADDARVPQPPPNGPPSPTRTAARSPHGKADARIRAYAARAGRDTLVGRAAPHGDALGRVHPWLSALDTIPGTLLRTLLLLGAHPCELRRAATEAAGDPGPGELPRLRACVREALRLYPAVPELVRVARTETRWQGVSHPAGTTVLLPAGFHQRDPEQVPAAHAFVPDRWKGPGADRDVRMAPFGHGAGRCPGDQLGLLLTAALCAEVLRGHRIEAVRPALDPVEPLPALLDPRAIRLSLTRR</sequence>
<dbReference type="EMBL" id="BMVX01000001">
    <property type="protein sequence ID" value="GGZ47157.1"/>
    <property type="molecule type" value="Genomic_DNA"/>
</dbReference>
<dbReference type="InterPro" id="IPR036396">
    <property type="entry name" value="Cyt_P450_sf"/>
</dbReference>
<feature type="region of interest" description="Disordered" evidence="5">
    <location>
        <begin position="82"/>
        <end position="108"/>
    </location>
</feature>
<protein>
    <submittedName>
        <fullName evidence="7">Cytochrome P450</fullName>
    </submittedName>
</protein>
<proteinExistence type="inferred from homology"/>
<dbReference type="Gene3D" id="1.10.630.10">
    <property type="entry name" value="Cytochrome P450"/>
    <property type="match status" value="1"/>
</dbReference>
<evidence type="ECO:0000313" key="7">
    <source>
        <dbReference type="EMBL" id="QEU77402.1"/>
    </source>
</evidence>
<dbReference type="GO" id="GO:0005506">
    <property type="term" value="F:iron ion binding"/>
    <property type="evidence" value="ECO:0007669"/>
    <property type="project" value="InterPro"/>
</dbReference>